<evidence type="ECO:0000313" key="6">
    <source>
        <dbReference type="Proteomes" id="UP000230069"/>
    </source>
</evidence>
<evidence type="ECO:0000256" key="2">
    <source>
        <dbReference type="SAM" id="MobiDB-lite"/>
    </source>
</evidence>
<dbReference type="Pfam" id="PF10551">
    <property type="entry name" value="MULE"/>
    <property type="match status" value="1"/>
</dbReference>
<evidence type="ECO:0000256" key="1">
    <source>
        <dbReference type="ARBA" id="ARBA00007727"/>
    </source>
</evidence>
<dbReference type="PANTHER" id="PTHR31973:SF187">
    <property type="entry name" value="MUTATOR TRANSPOSASE MUDRA PROTEIN"/>
    <property type="match status" value="1"/>
</dbReference>
<evidence type="ECO:0000259" key="4">
    <source>
        <dbReference type="Pfam" id="PF13839"/>
    </source>
</evidence>
<keyword evidence="6" id="KW-1185">Reference proteome</keyword>
<comment type="similarity">
    <text evidence="1">Belongs to the PC-esterase family. TBL subfamily.</text>
</comment>
<dbReference type="Proteomes" id="UP000230069">
    <property type="component" value="Unassembled WGS sequence"/>
</dbReference>
<reference evidence="5 6" key="1">
    <citation type="submission" date="2017-09" db="EMBL/GenBank/DDBJ databases">
        <title>WGS assembly of Aquilegia coerulea Goldsmith.</title>
        <authorList>
            <person name="Hodges S."/>
            <person name="Kramer E."/>
            <person name="Nordborg M."/>
            <person name="Tomkins J."/>
            <person name="Borevitz J."/>
            <person name="Derieg N."/>
            <person name="Yan J."/>
            <person name="Mihaltcheva S."/>
            <person name="Hayes R.D."/>
            <person name="Rokhsar D."/>
        </authorList>
    </citation>
    <scope>NUCLEOTIDE SEQUENCE [LARGE SCALE GENOMIC DNA]</scope>
    <source>
        <strain evidence="6">cv. Goldsmith</strain>
    </source>
</reference>
<gene>
    <name evidence="5" type="ORF">AQUCO_08600027v1</name>
</gene>
<dbReference type="PANTHER" id="PTHR31973">
    <property type="entry name" value="POLYPROTEIN, PUTATIVE-RELATED"/>
    <property type="match status" value="1"/>
</dbReference>
<evidence type="ECO:0008006" key="7">
    <source>
        <dbReference type="Google" id="ProtNLM"/>
    </source>
</evidence>
<dbReference type="InterPro" id="IPR018289">
    <property type="entry name" value="MULE_transposase_dom"/>
</dbReference>
<accession>A0A2G5C6I3</accession>
<sequence length="575" mass="66485">MAVTRHFEYKQKSNDPSRFRLKCKDSTCKWYISCYRAGKNDCTMVLYKFYDVHTCASLGKNTHTHAKAPWVAEEVYDYMVTHPESQPKDIKREIYKMYGEKISYWTAWSARKIVMERMNGSFEESFAQTPELVKQILKGNPGSIVRCYVDGNKQFEGFFVAYKSCLDGWSKGCRPVVGLDGCHLKGKYEGVCLSVIGLDGNNGLYPLAIYITRSETLDSWMHFLTLIEPNLKKRTKGSGRDILTFFSDRQTGLVKAVSTVFSGAYHRFCYRHMIANYKNNGFKGEHLVNLAWAGAKAFKVSEHEKMMEILKNENVKAKEYLEREPVQSWARCHFDKTSKCEYNNNNFSESFNKWILEVRHIPICRLVDRYSEMLSKQIYDRKVAGLELEEDDLVPRVKHIIQKLDKKYFKYDVQGVSLDILQVKHKKSNKKWTVEIKKHRCNCIEWQMSGGAWNTGGSCTGKSSPALEGHLVENGFTNIMHEKQVMGFKKAIKKVTNRSKLRLMDITEAFSYRHDGHPGPYRNPDPNKITKRGPHGEPPPQDCLHWCMPGPVDTWNEIVLEIIRREFEGTATFPI</sequence>
<proteinExistence type="inferred from homology"/>
<evidence type="ECO:0000313" key="5">
    <source>
        <dbReference type="EMBL" id="PIA26876.1"/>
    </source>
</evidence>
<dbReference type="AlphaFoldDB" id="A0A2G5C6I3"/>
<dbReference type="OrthoDB" id="687700at2759"/>
<dbReference type="InterPro" id="IPR026057">
    <property type="entry name" value="TBL_C"/>
</dbReference>
<feature type="domain" description="MULE transposase" evidence="3">
    <location>
        <begin position="176"/>
        <end position="276"/>
    </location>
</feature>
<dbReference type="GO" id="GO:0016740">
    <property type="term" value="F:transferase activity"/>
    <property type="evidence" value="ECO:0007669"/>
    <property type="project" value="InterPro"/>
</dbReference>
<dbReference type="Pfam" id="PF13839">
    <property type="entry name" value="PC-Esterase"/>
    <property type="match status" value="1"/>
</dbReference>
<dbReference type="EMBL" id="KZ305103">
    <property type="protein sequence ID" value="PIA26876.1"/>
    <property type="molecule type" value="Genomic_DNA"/>
</dbReference>
<protein>
    <recommendedName>
        <fullName evidence="7">MULE transposase domain-containing protein</fullName>
    </recommendedName>
</protein>
<name>A0A2G5C6I3_AQUCA</name>
<dbReference type="InParanoid" id="A0A2G5C6I3"/>
<feature type="region of interest" description="Disordered" evidence="2">
    <location>
        <begin position="514"/>
        <end position="537"/>
    </location>
</feature>
<organism evidence="5 6">
    <name type="scientific">Aquilegia coerulea</name>
    <name type="common">Rocky mountain columbine</name>
    <dbReference type="NCBI Taxonomy" id="218851"/>
    <lineage>
        <taxon>Eukaryota</taxon>
        <taxon>Viridiplantae</taxon>
        <taxon>Streptophyta</taxon>
        <taxon>Embryophyta</taxon>
        <taxon>Tracheophyta</taxon>
        <taxon>Spermatophyta</taxon>
        <taxon>Magnoliopsida</taxon>
        <taxon>Ranunculales</taxon>
        <taxon>Ranunculaceae</taxon>
        <taxon>Thalictroideae</taxon>
        <taxon>Aquilegia</taxon>
    </lineage>
</organism>
<feature type="domain" description="Trichome birefringence-like C-terminal" evidence="4">
    <location>
        <begin position="448"/>
        <end position="561"/>
    </location>
</feature>
<evidence type="ECO:0000259" key="3">
    <source>
        <dbReference type="Pfam" id="PF10551"/>
    </source>
</evidence>